<evidence type="ECO:0000313" key="4">
    <source>
        <dbReference type="EMBL" id="MDQ0221833.1"/>
    </source>
</evidence>
<dbReference type="GO" id="GO:0008422">
    <property type="term" value="F:beta-glucosidase activity"/>
    <property type="evidence" value="ECO:0007669"/>
    <property type="project" value="UniProtKB-EC"/>
</dbReference>
<dbReference type="InterPro" id="IPR050288">
    <property type="entry name" value="Cellulose_deg_GH3"/>
</dbReference>
<dbReference type="InterPro" id="IPR017853">
    <property type="entry name" value="GH"/>
</dbReference>
<feature type="domain" description="Fibronectin type III-like" evidence="3">
    <location>
        <begin position="432"/>
        <end position="503"/>
    </location>
</feature>
<comment type="similarity">
    <text evidence="1">Belongs to the glycosyl hydrolase 3 family.</text>
</comment>
<proteinExistence type="inferred from homology"/>
<comment type="caution">
    <text evidence="4">The sequence shown here is derived from an EMBL/GenBank/DDBJ whole genome shotgun (WGS) entry which is preliminary data.</text>
</comment>
<dbReference type="InterPro" id="IPR013783">
    <property type="entry name" value="Ig-like_fold"/>
</dbReference>
<dbReference type="Gene3D" id="3.20.20.300">
    <property type="entry name" value="Glycoside hydrolase, family 3, N-terminal domain"/>
    <property type="match status" value="1"/>
</dbReference>
<evidence type="ECO:0000313" key="5">
    <source>
        <dbReference type="Proteomes" id="UP001223079"/>
    </source>
</evidence>
<dbReference type="InterPro" id="IPR026891">
    <property type="entry name" value="Fn3-like"/>
</dbReference>
<evidence type="ECO:0000256" key="2">
    <source>
        <dbReference type="ARBA" id="ARBA00022801"/>
    </source>
</evidence>
<dbReference type="Gene3D" id="3.40.50.1700">
    <property type="entry name" value="Glycoside hydrolase family 3 C-terminal domain"/>
    <property type="match status" value="1"/>
</dbReference>
<dbReference type="Pfam" id="PF01915">
    <property type="entry name" value="Glyco_hydro_3_C"/>
    <property type="match status" value="1"/>
</dbReference>
<dbReference type="Pfam" id="PF00933">
    <property type="entry name" value="Glyco_hydro_3"/>
    <property type="match status" value="1"/>
</dbReference>
<dbReference type="InterPro" id="IPR036962">
    <property type="entry name" value="Glyco_hydro_3_N_sf"/>
</dbReference>
<evidence type="ECO:0000256" key="1">
    <source>
        <dbReference type="ARBA" id="ARBA00005336"/>
    </source>
</evidence>
<name>A0ABT9YPB4_9STRE</name>
<evidence type="ECO:0000259" key="3">
    <source>
        <dbReference type="SMART" id="SM01217"/>
    </source>
</evidence>
<dbReference type="InterPro" id="IPR036881">
    <property type="entry name" value="Glyco_hydro_3_C_sf"/>
</dbReference>
<protein>
    <submittedName>
        <fullName evidence="4">Beta-glucosidase</fullName>
        <ecNumber evidence="4">3.2.1.21</ecNumber>
    </submittedName>
</protein>
<dbReference type="EC" id="3.2.1.21" evidence="4"/>
<dbReference type="Gene3D" id="2.60.40.10">
    <property type="entry name" value="Immunoglobulins"/>
    <property type="match status" value="1"/>
</dbReference>
<keyword evidence="4" id="KW-0326">Glycosidase</keyword>
<accession>A0ABT9YPB4</accession>
<dbReference type="Pfam" id="PF14310">
    <property type="entry name" value="Fn3-like"/>
    <property type="match status" value="1"/>
</dbReference>
<dbReference type="EMBL" id="JAUSTM010000003">
    <property type="protein sequence ID" value="MDQ0221833.1"/>
    <property type="molecule type" value="Genomic_DNA"/>
</dbReference>
<dbReference type="SUPFAM" id="SSF52279">
    <property type="entry name" value="Beta-D-glucan exohydrolase, C-terminal domain"/>
    <property type="match status" value="1"/>
</dbReference>
<dbReference type="PRINTS" id="PR00133">
    <property type="entry name" value="GLHYDRLASE3"/>
</dbReference>
<keyword evidence="5" id="KW-1185">Reference proteome</keyword>
<organism evidence="4 5">
    <name type="scientific">Streptococcus moroccensis</name>
    <dbReference type="NCBI Taxonomy" id="1451356"/>
    <lineage>
        <taxon>Bacteria</taxon>
        <taxon>Bacillati</taxon>
        <taxon>Bacillota</taxon>
        <taxon>Bacilli</taxon>
        <taxon>Lactobacillales</taxon>
        <taxon>Streptococcaceae</taxon>
        <taxon>Streptococcus</taxon>
    </lineage>
</organism>
<dbReference type="PANTHER" id="PTHR42715:SF10">
    <property type="entry name" value="BETA-GLUCOSIDASE"/>
    <property type="match status" value="1"/>
</dbReference>
<dbReference type="PANTHER" id="PTHR42715">
    <property type="entry name" value="BETA-GLUCOSIDASE"/>
    <property type="match status" value="1"/>
</dbReference>
<sequence length="878" mass="98391">MSEFDFLASIPRGKDDKPFLLSFGEVIYNFNDIDGLYTMLDKDFSGCIIFNFSKDMNSDRVGSVEVDGVPVTNIYLKKLAVMGNMWALAVKVRGLISEYDRTYTLTIKDFVDTDGNTMEPQDIEVKTPPQVYPEERFEEHESIAYQVAQEGIVLLENKEGILPLASQQTINLFGKGIFQFRVGAVGAGKINPRYIKNIVDAIKEDNDYQLNENLIEFYRCDEDKLPPQNLLDEAKELSNTAIMLITRSSGENIDNTTEKGEYYLSEEEDTLLSKLSETFENVIVILNVGYPIYTGFVQKYGIKGLVYSGYGGMLGGPALWDTLTGKVAPSGKLTDTWANYLDIPSSQNFYDAAGVERLDANSQQYINTVYEEDIYVGYRYFDTFNKPVEYPFGYGLTYTSFEIESKQLNFNPKIGLELEVEVTNTGQDSGKEVVQVYIGHPRNNLEKPKKILVAFEKTSCLFAKEKEQVVFNIPLQHMMLYNPEESAYMLEAGTFTVYLGNDVNATEIGAFCVEKDTILRKVEHLMTPPIEFTLLSQNEPEQSYPQGKLSGITDEEDFSYLTPRRQYKPKFSGKKPNQKLTYQDVKENPQLVEDFVAQFSVEELARLSICGSAGWGMEGIGEAGHVVGIEGYDFPELLVADGNSGVNIHATNIGMPSSVTVSSSFNKELSQEVGKVIGLEAKSLGIPLILAPAFNIHRNPLNGRHPEYYSEDPYQAGMMAGYYAKGMESVGVATSMKHLIANNCESSRKRNHSILSERAIRDIYFKVFELAMEVQMPASIMTAYNACNGSPTASDSELIQGLLRREIGFDGFVMTDWTTYDTVPIVDMIKAGNTWITPGSLDETYTSQIIDAVNNGNLNLLQLQENVSWLIKTMIRYV</sequence>
<dbReference type="SUPFAM" id="SSF51445">
    <property type="entry name" value="(Trans)glycosidases"/>
    <property type="match status" value="1"/>
</dbReference>
<dbReference type="RefSeq" id="WP_307121065.1">
    <property type="nucleotide sequence ID" value="NZ_JAUSTM010000003.1"/>
</dbReference>
<reference evidence="4 5" key="1">
    <citation type="submission" date="2023-07" db="EMBL/GenBank/DDBJ databases">
        <title>Genomic Encyclopedia of Type Strains, Phase IV (KMG-IV): sequencing the most valuable type-strain genomes for metagenomic binning, comparative biology and taxonomic classification.</title>
        <authorList>
            <person name="Goeker M."/>
        </authorList>
    </citation>
    <scope>NUCLEOTIDE SEQUENCE [LARGE SCALE GENOMIC DNA]</scope>
    <source>
        <strain evidence="4 5">DSM 105143</strain>
    </source>
</reference>
<dbReference type="SMART" id="SM01217">
    <property type="entry name" value="Fn3_like"/>
    <property type="match status" value="1"/>
</dbReference>
<dbReference type="Proteomes" id="UP001223079">
    <property type="component" value="Unassembled WGS sequence"/>
</dbReference>
<gene>
    <name evidence="4" type="ORF">J2S23_000369</name>
</gene>
<keyword evidence="2 4" id="KW-0378">Hydrolase</keyword>
<dbReference type="InterPro" id="IPR002772">
    <property type="entry name" value="Glyco_hydro_3_C"/>
</dbReference>
<dbReference type="InterPro" id="IPR001764">
    <property type="entry name" value="Glyco_hydro_3_N"/>
</dbReference>